<reference evidence="1" key="1">
    <citation type="submission" date="2020-02" db="EMBL/GenBank/DDBJ databases">
        <authorList>
            <person name="Meier V. D."/>
        </authorList>
    </citation>
    <scope>NUCLEOTIDE SEQUENCE</scope>
    <source>
        <strain evidence="1">AVDCRST_MAG51</strain>
    </source>
</reference>
<sequence length="44" mass="4686">CTTSSPARPGSSASAWSGNCWNARTRSSTSLSAGRVKARWRRCA</sequence>
<protein>
    <submittedName>
        <fullName evidence="1">Uncharacterized protein</fullName>
    </submittedName>
</protein>
<name>A0A6J4PYM8_9BURK</name>
<organism evidence="1">
    <name type="scientific">uncultured Ramlibacter sp</name>
    <dbReference type="NCBI Taxonomy" id="260755"/>
    <lineage>
        <taxon>Bacteria</taxon>
        <taxon>Pseudomonadati</taxon>
        <taxon>Pseudomonadota</taxon>
        <taxon>Betaproteobacteria</taxon>
        <taxon>Burkholderiales</taxon>
        <taxon>Comamonadaceae</taxon>
        <taxon>Ramlibacter</taxon>
        <taxon>environmental samples</taxon>
    </lineage>
</organism>
<dbReference type="EMBL" id="CADCUX010000455">
    <property type="protein sequence ID" value="CAA9422998.1"/>
    <property type="molecule type" value="Genomic_DNA"/>
</dbReference>
<accession>A0A6J4PYM8</accession>
<feature type="non-terminal residue" evidence="1">
    <location>
        <position position="1"/>
    </location>
</feature>
<evidence type="ECO:0000313" key="1">
    <source>
        <dbReference type="EMBL" id="CAA9422998.1"/>
    </source>
</evidence>
<gene>
    <name evidence="1" type="ORF">AVDCRST_MAG51-2144</name>
</gene>
<dbReference type="AlphaFoldDB" id="A0A6J4PYM8"/>
<feature type="non-terminal residue" evidence="1">
    <location>
        <position position="44"/>
    </location>
</feature>
<proteinExistence type="predicted"/>